<dbReference type="Pfam" id="PF01501">
    <property type="entry name" value="Glyco_transf_8"/>
    <property type="match status" value="1"/>
</dbReference>
<dbReference type="InterPro" id="IPR002495">
    <property type="entry name" value="Glyco_trans_8"/>
</dbReference>
<dbReference type="GO" id="GO:0015020">
    <property type="term" value="F:glucuronosyltransferase activity"/>
    <property type="evidence" value="ECO:0007669"/>
    <property type="project" value="TreeGrafter"/>
</dbReference>
<evidence type="ECO:0000313" key="12">
    <source>
        <dbReference type="Proteomes" id="UP001353858"/>
    </source>
</evidence>
<evidence type="ECO:0000256" key="3">
    <source>
        <dbReference type="ARBA" id="ARBA00022679"/>
    </source>
</evidence>
<keyword evidence="3" id="KW-0808">Transferase</keyword>
<dbReference type="Proteomes" id="UP001353858">
    <property type="component" value="Unassembled WGS sequence"/>
</dbReference>
<dbReference type="PANTHER" id="PTHR12270:SF25">
    <property type="entry name" value="GLYCOSYLTRANSFERASE-LIKE PROTEIN LARGE"/>
    <property type="match status" value="1"/>
</dbReference>
<comment type="caution">
    <text evidence="11">The sequence shown here is derived from an EMBL/GenBank/DDBJ whole genome shotgun (WGS) entry which is preliminary data.</text>
</comment>
<feature type="transmembrane region" description="Helical" evidence="10">
    <location>
        <begin position="21"/>
        <end position="43"/>
    </location>
</feature>
<evidence type="ECO:0000256" key="10">
    <source>
        <dbReference type="SAM" id="Phobius"/>
    </source>
</evidence>
<dbReference type="GO" id="GO:0035269">
    <property type="term" value="P:protein O-linked glycosylation via mannose"/>
    <property type="evidence" value="ECO:0007669"/>
    <property type="project" value="UniProtKB-ARBA"/>
</dbReference>
<dbReference type="AlphaFoldDB" id="A0AAN7PI11"/>
<keyword evidence="4 10" id="KW-0812">Transmembrane</keyword>
<evidence type="ECO:0000313" key="11">
    <source>
        <dbReference type="EMBL" id="KAK4886977.1"/>
    </source>
</evidence>
<evidence type="ECO:0000256" key="9">
    <source>
        <dbReference type="ARBA" id="ARBA00023180"/>
    </source>
</evidence>
<keyword evidence="12" id="KW-1185">Reference proteome</keyword>
<dbReference type="Gene3D" id="3.90.550.10">
    <property type="entry name" value="Spore Coat Polysaccharide Biosynthesis Protein SpsA, Chain A"/>
    <property type="match status" value="2"/>
</dbReference>
<evidence type="ECO:0000256" key="6">
    <source>
        <dbReference type="ARBA" id="ARBA00022989"/>
    </source>
</evidence>
<dbReference type="InterPro" id="IPR051292">
    <property type="entry name" value="Xyl/GlcA_transferase"/>
</dbReference>
<dbReference type="InterPro" id="IPR029044">
    <property type="entry name" value="Nucleotide-diphossugar_trans"/>
</dbReference>
<dbReference type="GO" id="GO:0042285">
    <property type="term" value="F:xylosyltransferase activity"/>
    <property type="evidence" value="ECO:0007669"/>
    <property type="project" value="TreeGrafter"/>
</dbReference>
<dbReference type="PANTHER" id="PTHR12270">
    <property type="entry name" value="GLYCOSYLTRANSFERASE-RELATED"/>
    <property type="match status" value="1"/>
</dbReference>
<keyword evidence="2" id="KW-0328">Glycosyltransferase</keyword>
<dbReference type="SUPFAM" id="SSF53448">
    <property type="entry name" value="Nucleotide-diphospho-sugar transferases"/>
    <property type="match status" value="2"/>
</dbReference>
<evidence type="ECO:0000256" key="7">
    <source>
        <dbReference type="ARBA" id="ARBA00023034"/>
    </source>
</evidence>
<dbReference type="Pfam" id="PF13896">
    <property type="entry name" value="Glyco_transf_49"/>
    <property type="match status" value="2"/>
</dbReference>
<name>A0AAN7PI11_9COLE</name>
<keyword evidence="6 10" id="KW-1133">Transmembrane helix</keyword>
<evidence type="ECO:0000256" key="4">
    <source>
        <dbReference type="ARBA" id="ARBA00022692"/>
    </source>
</evidence>
<proteinExistence type="predicted"/>
<evidence type="ECO:0000256" key="5">
    <source>
        <dbReference type="ARBA" id="ARBA00022968"/>
    </source>
</evidence>
<comment type="subcellular location">
    <subcellularLocation>
        <location evidence="1">Golgi apparatus membrane</location>
        <topology evidence="1">Single-pass type II membrane protein</topology>
    </subcellularLocation>
</comment>
<gene>
    <name evidence="11" type="ORF">RN001_003248</name>
</gene>
<keyword evidence="8 10" id="KW-0472">Membrane</keyword>
<dbReference type="FunFam" id="3.90.550.10:FF:000229">
    <property type="entry name" value="Glycosyltransferase-like protein LARGE"/>
    <property type="match status" value="1"/>
</dbReference>
<reference evidence="12" key="1">
    <citation type="submission" date="2023-01" db="EMBL/GenBank/DDBJ databases">
        <title>Key to firefly adult light organ development and bioluminescence: homeobox transcription factors regulate luciferase expression and transportation to peroxisome.</title>
        <authorList>
            <person name="Fu X."/>
        </authorList>
    </citation>
    <scope>NUCLEOTIDE SEQUENCE [LARGE SCALE GENOMIC DNA]</scope>
</reference>
<evidence type="ECO:0000256" key="1">
    <source>
        <dbReference type="ARBA" id="ARBA00004323"/>
    </source>
</evidence>
<sequence length="711" mass="83573">MYFIQYYIVRLRKQNALFIIATKHGIILSLLCITIVLIVINFFSQYVPVFQMDDAVIRHRDNQFNKQLLLFSETRNAKEVKETEVGEYITNIPNQDLSQNPQCEVVHIGVVCSGYKSNLYFHTMLKSIYFNSNNPIQFHIMVNKFSEKVLKTLFDSWAVPQVSVNFYNISDYLSDVRWVPNAHYSGMYGLLKLLFPKIVPLNITDRIIILDTDLTFTGDIHKLWQEFDKFNKKQAIGLVENQSDFYLGKLFSTPWPAIGKGFNSGIILYHLEKLKSIEWDKIWVRVTKKTASLFGATRLADQDIINSVIKQDPDMVHRIPCEWNVQLSDHTQSYDCYKKFPIQVVHWNSPKKFNVVNADAEYFRTVYKTFLDLNGNLLKRQLFDCKNNYKNVTESPIDLCYEFRKAPNQKWRTLLFFRDYKYVPTKDDITISIQLSYDRIQMVEELCKYWDGPVSLTFYLSDPELQQTIHFIENSEILQDRLDIAYHAVFRHGYYHPINELRNVALRYVNTPYVFLADADFLPMHDLYSTLKNYVGTFNNMNKKALVVPAFETQRYRSSLPRNKKELLQMLDNKSIFTFRYDVWPVGHSPVNYAKWRTAQTPYKVKWQTDFEPYIVVQANVTEYDKRFLGFGWNKVSHIMELEAQGYDFIVLPNTFIIHKPHAPSADIGKFRNSPVYRMCLQNLKEEFVEGLNKKFGRGFDNRNVSLAMGS</sequence>
<keyword evidence="9" id="KW-0325">Glycoprotein</keyword>
<evidence type="ECO:0000256" key="8">
    <source>
        <dbReference type="ARBA" id="ARBA00023136"/>
    </source>
</evidence>
<protein>
    <submittedName>
        <fullName evidence="11">Uncharacterized protein</fullName>
    </submittedName>
</protein>
<dbReference type="EMBL" id="JARPUR010000001">
    <property type="protein sequence ID" value="KAK4886977.1"/>
    <property type="molecule type" value="Genomic_DNA"/>
</dbReference>
<dbReference type="GO" id="GO:0000139">
    <property type="term" value="C:Golgi membrane"/>
    <property type="evidence" value="ECO:0007669"/>
    <property type="project" value="UniProtKB-SubCell"/>
</dbReference>
<keyword evidence="5" id="KW-0735">Signal-anchor</keyword>
<accession>A0AAN7PI11</accession>
<keyword evidence="7" id="KW-0333">Golgi apparatus</keyword>
<evidence type="ECO:0000256" key="2">
    <source>
        <dbReference type="ARBA" id="ARBA00022676"/>
    </source>
</evidence>
<organism evidence="11 12">
    <name type="scientific">Aquatica leii</name>
    <dbReference type="NCBI Taxonomy" id="1421715"/>
    <lineage>
        <taxon>Eukaryota</taxon>
        <taxon>Metazoa</taxon>
        <taxon>Ecdysozoa</taxon>
        <taxon>Arthropoda</taxon>
        <taxon>Hexapoda</taxon>
        <taxon>Insecta</taxon>
        <taxon>Pterygota</taxon>
        <taxon>Neoptera</taxon>
        <taxon>Endopterygota</taxon>
        <taxon>Coleoptera</taxon>
        <taxon>Polyphaga</taxon>
        <taxon>Elateriformia</taxon>
        <taxon>Elateroidea</taxon>
        <taxon>Lampyridae</taxon>
        <taxon>Luciolinae</taxon>
        <taxon>Aquatica</taxon>
    </lineage>
</organism>
<dbReference type="FunFam" id="3.90.550.10:FF:000016">
    <property type="entry name" value="LARGE xylosyl- and glucuronyltransferase 2"/>
    <property type="match status" value="1"/>
</dbReference>